<feature type="compositionally biased region" description="Polar residues" evidence="8">
    <location>
        <begin position="308"/>
        <end position="320"/>
    </location>
</feature>
<evidence type="ECO:0000256" key="3">
    <source>
        <dbReference type="ARBA" id="ARBA00022729"/>
    </source>
</evidence>
<reference evidence="11 12" key="1">
    <citation type="submission" date="2024-04" db="EMBL/GenBank/DDBJ databases">
        <authorList>
            <person name="Waldvogel A.-M."/>
            <person name="Schoenle A."/>
        </authorList>
    </citation>
    <scope>NUCLEOTIDE SEQUENCE [LARGE SCALE GENOMIC DNA]</scope>
</reference>
<evidence type="ECO:0000256" key="4">
    <source>
        <dbReference type="ARBA" id="ARBA00022989"/>
    </source>
</evidence>
<dbReference type="PROSITE" id="PS50853">
    <property type="entry name" value="FN3"/>
    <property type="match status" value="1"/>
</dbReference>
<evidence type="ECO:0000256" key="1">
    <source>
        <dbReference type="ARBA" id="ARBA00004479"/>
    </source>
</evidence>
<dbReference type="PANTHER" id="PTHR23037">
    <property type="entry name" value="CYTOKINE RECEPTOR"/>
    <property type="match status" value="1"/>
</dbReference>
<evidence type="ECO:0000259" key="10">
    <source>
        <dbReference type="PROSITE" id="PS50853"/>
    </source>
</evidence>
<accession>A0AAV2IT24</accession>
<organism evidence="11 12">
    <name type="scientific">Knipowitschia caucasica</name>
    <name type="common">Caucasian dwarf goby</name>
    <name type="synonym">Pomatoschistus caucasicus</name>
    <dbReference type="NCBI Taxonomy" id="637954"/>
    <lineage>
        <taxon>Eukaryota</taxon>
        <taxon>Metazoa</taxon>
        <taxon>Chordata</taxon>
        <taxon>Craniata</taxon>
        <taxon>Vertebrata</taxon>
        <taxon>Euteleostomi</taxon>
        <taxon>Actinopterygii</taxon>
        <taxon>Neopterygii</taxon>
        <taxon>Teleostei</taxon>
        <taxon>Neoteleostei</taxon>
        <taxon>Acanthomorphata</taxon>
        <taxon>Gobiaria</taxon>
        <taxon>Gobiiformes</taxon>
        <taxon>Gobioidei</taxon>
        <taxon>Gobiidae</taxon>
        <taxon>Gobiinae</taxon>
        <taxon>Knipowitschia</taxon>
    </lineage>
</organism>
<gene>
    <name evidence="11" type="ORF">KC01_LOCUS797</name>
</gene>
<dbReference type="PROSITE" id="PS01355">
    <property type="entry name" value="HEMATOPO_REC_S_F1"/>
    <property type="match status" value="1"/>
</dbReference>
<dbReference type="InterPro" id="IPR036116">
    <property type="entry name" value="FN3_sf"/>
</dbReference>
<name>A0AAV2IT24_KNICA</name>
<evidence type="ECO:0000256" key="5">
    <source>
        <dbReference type="ARBA" id="ARBA00023136"/>
    </source>
</evidence>
<dbReference type="Proteomes" id="UP001497482">
    <property type="component" value="Chromosome 1"/>
</dbReference>
<dbReference type="GO" id="GO:0046427">
    <property type="term" value="P:positive regulation of receptor signaling pathway via JAK-STAT"/>
    <property type="evidence" value="ECO:0007669"/>
    <property type="project" value="TreeGrafter"/>
</dbReference>
<dbReference type="CDD" id="cd00063">
    <property type="entry name" value="FN3"/>
    <property type="match status" value="1"/>
</dbReference>
<keyword evidence="7" id="KW-0325">Glycoprotein</keyword>
<dbReference type="GO" id="GO:0004896">
    <property type="term" value="F:cytokine receptor activity"/>
    <property type="evidence" value="ECO:0007669"/>
    <property type="project" value="InterPro"/>
</dbReference>
<sequence length="378" mass="41697">MLLLWTVMLSARTAAQSGDTDLGMVPTLHCLSHISLFEGTNISCSLVSSSDSQEDDEDEDSDSIESITACCCSELGNDRKKCVKAFGDTVSSKDLNSVSPVTLTAESRTGHLLKTKLDLRKIIKPKSPWVYNVTFPDNALVHVQTPYKNDYLNEENQLFQIQLWSEKTNLTQNTTSVSMNIDWSHLSRGTQYYVKVRAAPRGYFRGTWSEWSETYSFKTPSADKSSTENISSLWSLVLVVVLVVGSFMLKTRACMCPSIPQPKETIMQICRPSNGLPLIFKPDESSSLNVYSIVNTSTKPSCNEKESVLSSAGPPQSKAQTPPEVQPLQQPDPTQETSSGDPHSTQPEREDSYVTMSGFYQIKTGAGHTTFATSRSAT</sequence>
<dbReference type="GO" id="GO:0030097">
    <property type="term" value="P:hemopoiesis"/>
    <property type="evidence" value="ECO:0007669"/>
    <property type="project" value="TreeGrafter"/>
</dbReference>
<feature type="region of interest" description="Disordered" evidence="8">
    <location>
        <begin position="298"/>
        <end position="359"/>
    </location>
</feature>
<evidence type="ECO:0000256" key="7">
    <source>
        <dbReference type="ARBA" id="ARBA00023180"/>
    </source>
</evidence>
<dbReference type="Gene3D" id="2.60.40.10">
    <property type="entry name" value="Immunoglobulins"/>
    <property type="match status" value="1"/>
</dbReference>
<evidence type="ECO:0000313" key="12">
    <source>
        <dbReference type="Proteomes" id="UP001497482"/>
    </source>
</evidence>
<keyword evidence="2" id="KW-0812">Transmembrane</keyword>
<feature type="signal peptide" evidence="9">
    <location>
        <begin position="1"/>
        <end position="15"/>
    </location>
</feature>
<protein>
    <recommendedName>
        <fullName evidence="10">Fibronectin type-III domain-containing protein</fullName>
    </recommendedName>
</protein>
<evidence type="ECO:0000256" key="9">
    <source>
        <dbReference type="SAM" id="SignalP"/>
    </source>
</evidence>
<proteinExistence type="predicted"/>
<feature type="compositionally biased region" description="Polar residues" evidence="8">
    <location>
        <begin position="327"/>
        <end position="345"/>
    </location>
</feature>
<keyword evidence="5" id="KW-0472">Membrane</keyword>
<evidence type="ECO:0000256" key="8">
    <source>
        <dbReference type="SAM" id="MobiDB-lite"/>
    </source>
</evidence>
<keyword evidence="12" id="KW-1185">Reference proteome</keyword>
<dbReference type="EMBL" id="OZ035823">
    <property type="protein sequence ID" value="CAL1568115.1"/>
    <property type="molecule type" value="Genomic_DNA"/>
</dbReference>
<dbReference type="InterPro" id="IPR003531">
    <property type="entry name" value="Hempt_rcpt_S_F1_CS"/>
</dbReference>
<feature type="domain" description="Fibronectin type-III" evidence="10">
    <location>
        <begin position="124"/>
        <end position="222"/>
    </location>
</feature>
<dbReference type="AlphaFoldDB" id="A0AAV2IT24"/>
<dbReference type="InterPro" id="IPR003961">
    <property type="entry name" value="FN3_dom"/>
</dbReference>
<dbReference type="InterPro" id="IPR013783">
    <property type="entry name" value="Ig-like_fold"/>
</dbReference>
<keyword evidence="3 9" id="KW-0732">Signal</keyword>
<keyword evidence="4" id="KW-1133">Transmembrane helix</keyword>
<dbReference type="GO" id="GO:0009897">
    <property type="term" value="C:external side of plasma membrane"/>
    <property type="evidence" value="ECO:0007669"/>
    <property type="project" value="TreeGrafter"/>
</dbReference>
<evidence type="ECO:0000256" key="6">
    <source>
        <dbReference type="ARBA" id="ARBA00023170"/>
    </source>
</evidence>
<evidence type="ECO:0000256" key="2">
    <source>
        <dbReference type="ARBA" id="ARBA00022692"/>
    </source>
</evidence>
<feature type="chain" id="PRO_5043965614" description="Fibronectin type-III domain-containing protein" evidence="9">
    <location>
        <begin position="16"/>
        <end position="378"/>
    </location>
</feature>
<dbReference type="PANTHER" id="PTHR23037:SF27">
    <property type="entry name" value="INTERLEUKIN-7 RECEPTOR SUBUNIT ALPHA"/>
    <property type="match status" value="1"/>
</dbReference>
<keyword evidence="6" id="KW-0675">Receptor</keyword>
<evidence type="ECO:0000313" key="11">
    <source>
        <dbReference type="EMBL" id="CAL1568115.1"/>
    </source>
</evidence>
<comment type="subcellular location">
    <subcellularLocation>
        <location evidence="1">Membrane</location>
        <topology evidence="1">Single-pass type I membrane protein</topology>
    </subcellularLocation>
</comment>
<dbReference type="SUPFAM" id="SSF49265">
    <property type="entry name" value="Fibronectin type III"/>
    <property type="match status" value="1"/>
</dbReference>